<protein>
    <submittedName>
        <fullName evidence="1">Uncharacterized protein</fullName>
    </submittedName>
</protein>
<organism evidence="1 2">
    <name type="scientific">Paragonimus heterotremus</name>
    <dbReference type="NCBI Taxonomy" id="100268"/>
    <lineage>
        <taxon>Eukaryota</taxon>
        <taxon>Metazoa</taxon>
        <taxon>Spiralia</taxon>
        <taxon>Lophotrochozoa</taxon>
        <taxon>Platyhelminthes</taxon>
        <taxon>Trematoda</taxon>
        <taxon>Digenea</taxon>
        <taxon>Plagiorchiida</taxon>
        <taxon>Troglotremata</taxon>
        <taxon>Troglotrematidae</taxon>
        <taxon>Paragonimus</taxon>
    </lineage>
</organism>
<accession>A0A8J4TK79</accession>
<reference evidence="1" key="1">
    <citation type="submission" date="2019-05" db="EMBL/GenBank/DDBJ databases">
        <title>Annotation for the trematode Paragonimus heterotremus.</title>
        <authorList>
            <person name="Choi Y.-J."/>
        </authorList>
    </citation>
    <scope>NUCLEOTIDE SEQUENCE</scope>
    <source>
        <strain evidence="1">LC</strain>
    </source>
</reference>
<dbReference type="EMBL" id="LUCH01001329">
    <property type="protein sequence ID" value="KAF5403261.1"/>
    <property type="molecule type" value="Genomic_DNA"/>
</dbReference>
<dbReference type="AlphaFoldDB" id="A0A8J4TK79"/>
<evidence type="ECO:0000313" key="1">
    <source>
        <dbReference type="EMBL" id="KAF5403261.1"/>
    </source>
</evidence>
<proteinExistence type="predicted"/>
<dbReference type="OrthoDB" id="6297423at2759"/>
<comment type="caution">
    <text evidence="1">The sequence shown here is derived from an EMBL/GenBank/DDBJ whole genome shotgun (WGS) entry which is preliminary data.</text>
</comment>
<name>A0A8J4TK79_9TREM</name>
<evidence type="ECO:0000313" key="2">
    <source>
        <dbReference type="Proteomes" id="UP000748531"/>
    </source>
</evidence>
<sequence length="114" mass="12952">MNESAGVQQTRWDRFLSHWGDNLRPIYNLCCRIPALLKNTSPLHYNALITCTQKNGLENITDKTYIELFFHRQLYTRNAVTSACMSELAQNLSALLTSGIPAQEHHVIVQSSMS</sequence>
<keyword evidence="2" id="KW-1185">Reference proteome</keyword>
<gene>
    <name evidence="1" type="ORF">PHET_03497</name>
</gene>
<dbReference type="Proteomes" id="UP000748531">
    <property type="component" value="Unassembled WGS sequence"/>
</dbReference>